<dbReference type="SMART" id="SM00184">
    <property type="entry name" value="RING"/>
    <property type="match status" value="1"/>
</dbReference>
<accession>A0A8J2SG44</accession>
<protein>
    <recommendedName>
        <fullName evidence="6">RING-type domain-containing protein</fullName>
    </recommendedName>
</protein>
<keyword evidence="2 5" id="KW-0863">Zinc-finger</keyword>
<name>A0A8J2SG44_9STRA</name>
<dbReference type="EMBL" id="CAKKNE010000001">
    <property type="protein sequence ID" value="CAH0365387.1"/>
    <property type="molecule type" value="Genomic_DNA"/>
</dbReference>
<keyword evidence="8" id="KW-1185">Reference proteome</keyword>
<feature type="repeat" description="ANK" evidence="4">
    <location>
        <begin position="143"/>
        <end position="175"/>
    </location>
</feature>
<dbReference type="Gene3D" id="3.30.40.10">
    <property type="entry name" value="Zinc/RING finger domain, C3HC4 (zinc finger)"/>
    <property type="match status" value="1"/>
</dbReference>
<evidence type="ECO:0000256" key="5">
    <source>
        <dbReference type="PROSITE-ProRule" id="PRU00175"/>
    </source>
</evidence>
<dbReference type="SUPFAM" id="SSF48403">
    <property type="entry name" value="Ankyrin repeat"/>
    <property type="match status" value="1"/>
</dbReference>
<dbReference type="Proteomes" id="UP000789595">
    <property type="component" value="Unassembled WGS sequence"/>
</dbReference>
<dbReference type="SUPFAM" id="SSF57850">
    <property type="entry name" value="RING/U-box"/>
    <property type="match status" value="1"/>
</dbReference>
<organism evidence="7 8">
    <name type="scientific">Pelagomonas calceolata</name>
    <dbReference type="NCBI Taxonomy" id="35677"/>
    <lineage>
        <taxon>Eukaryota</taxon>
        <taxon>Sar</taxon>
        <taxon>Stramenopiles</taxon>
        <taxon>Ochrophyta</taxon>
        <taxon>Pelagophyceae</taxon>
        <taxon>Pelagomonadales</taxon>
        <taxon>Pelagomonadaceae</taxon>
        <taxon>Pelagomonas</taxon>
    </lineage>
</organism>
<dbReference type="PROSITE" id="PS50089">
    <property type="entry name" value="ZF_RING_2"/>
    <property type="match status" value="1"/>
</dbReference>
<dbReference type="PANTHER" id="PTHR46858:SF5">
    <property type="entry name" value="E3 UBIQUITIN-PROTEIN LIGASE APD1-RELATED"/>
    <property type="match status" value="1"/>
</dbReference>
<dbReference type="InterPro" id="IPR036770">
    <property type="entry name" value="Ankyrin_rpt-contain_sf"/>
</dbReference>
<gene>
    <name evidence="7" type="ORF">PECAL_1P18260</name>
</gene>
<evidence type="ECO:0000256" key="3">
    <source>
        <dbReference type="ARBA" id="ARBA00022833"/>
    </source>
</evidence>
<dbReference type="PANTHER" id="PTHR46858">
    <property type="entry name" value="OS05G0521000 PROTEIN"/>
    <property type="match status" value="1"/>
</dbReference>
<keyword evidence="3" id="KW-0862">Zinc</keyword>
<dbReference type="OrthoDB" id="1711136at2759"/>
<evidence type="ECO:0000313" key="7">
    <source>
        <dbReference type="EMBL" id="CAH0365387.1"/>
    </source>
</evidence>
<dbReference type="GO" id="GO:0016567">
    <property type="term" value="P:protein ubiquitination"/>
    <property type="evidence" value="ECO:0007669"/>
    <property type="project" value="TreeGrafter"/>
</dbReference>
<dbReference type="AlphaFoldDB" id="A0A8J2SG44"/>
<dbReference type="GO" id="GO:0061630">
    <property type="term" value="F:ubiquitin protein ligase activity"/>
    <property type="evidence" value="ECO:0007669"/>
    <property type="project" value="TreeGrafter"/>
</dbReference>
<evidence type="ECO:0000256" key="2">
    <source>
        <dbReference type="ARBA" id="ARBA00022771"/>
    </source>
</evidence>
<comment type="caution">
    <text evidence="7">The sequence shown here is derived from an EMBL/GenBank/DDBJ whole genome shotgun (WGS) entry which is preliminary data.</text>
</comment>
<dbReference type="Pfam" id="PF13920">
    <property type="entry name" value="zf-C3HC4_3"/>
    <property type="match status" value="1"/>
</dbReference>
<dbReference type="InterPro" id="IPR013083">
    <property type="entry name" value="Znf_RING/FYVE/PHD"/>
</dbReference>
<proteinExistence type="predicted"/>
<dbReference type="Gene3D" id="1.25.40.20">
    <property type="entry name" value="Ankyrin repeat-containing domain"/>
    <property type="match status" value="1"/>
</dbReference>
<keyword evidence="4" id="KW-0040">ANK repeat</keyword>
<evidence type="ECO:0000313" key="8">
    <source>
        <dbReference type="Proteomes" id="UP000789595"/>
    </source>
</evidence>
<evidence type="ECO:0000259" key="6">
    <source>
        <dbReference type="PROSITE" id="PS50089"/>
    </source>
</evidence>
<dbReference type="GO" id="GO:0008270">
    <property type="term" value="F:zinc ion binding"/>
    <property type="evidence" value="ECO:0007669"/>
    <property type="project" value="UniProtKB-KW"/>
</dbReference>
<keyword evidence="1" id="KW-0479">Metal-binding</keyword>
<dbReference type="InterPro" id="IPR001841">
    <property type="entry name" value="Znf_RING"/>
</dbReference>
<evidence type="ECO:0000256" key="4">
    <source>
        <dbReference type="PROSITE-ProRule" id="PRU00023"/>
    </source>
</evidence>
<reference evidence="7" key="1">
    <citation type="submission" date="2021-11" db="EMBL/GenBank/DDBJ databases">
        <authorList>
            <consortium name="Genoscope - CEA"/>
            <person name="William W."/>
        </authorList>
    </citation>
    <scope>NUCLEOTIDE SEQUENCE</scope>
</reference>
<evidence type="ECO:0000256" key="1">
    <source>
        <dbReference type="ARBA" id="ARBA00022723"/>
    </source>
</evidence>
<dbReference type="PROSITE" id="PS50088">
    <property type="entry name" value="ANK_REPEAT"/>
    <property type="match status" value="1"/>
</dbReference>
<feature type="domain" description="RING-type" evidence="6">
    <location>
        <begin position="257"/>
        <end position="292"/>
    </location>
</feature>
<sequence length="303" mass="33273">MPTENEVGNRILQHLQAALRSPDAAAANIAAAVREIDDEGLLMASLSLRQVMGPEHQGMVLRIPGLRRITKRHLWKAVAEGNVSQAQLHQQIPWVEPPAGIYVNSRTGWTIVHEAVERGHSGAMLTLVAQLMGSDSVNKKTRTGLTPAHVAASKRDTLALMALANLGADLSVLAADRLELRELQKQASEAPEPPEPLEQARLMLATLDPSALDQPKLDTMQIDLATTKTTLETASERVQREVMRRELAVPRAEERPCAICLDRPPNVTFVPCGHKMTCEQCAAEVRECPGCRAPIQHRQRTYD</sequence>
<dbReference type="InterPro" id="IPR002110">
    <property type="entry name" value="Ankyrin_rpt"/>
</dbReference>